<dbReference type="PANTHER" id="PTHR43066:SF21">
    <property type="entry name" value="UBIQUITIN-ASSOCIATED DOMAIN-CONTAINING PROTEIN 2"/>
    <property type="match status" value="1"/>
</dbReference>
<evidence type="ECO:0000313" key="6">
    <source>
        <dbReference type="EMBL" id="CBN77352.1"/>
    </source>
</evidence>
<evidence type="ECO:0000256" key="5">
    <source>
        <dbReference type="SAM" id="Phobius"/>
    </source>
</evidence>
<evidence type="ECO:0000313" key="7">
    <source>
        <dbReference type="Proteomes" id="UP000002630"/>
    </source>
</evidence>
<dbReference type="GO" id="GO:0004252">
    <property type="term" value="F:serine-type endopeptidase activity"/>
    <property type="evidence" value="ECO:0007669"/>
    <property type="project" value="InterPro"/>
</dbReference>
<dbReference type="PANTHER" id="PTHR43066">
    <property type="entry name" value="RHOMBOID-RELATED PROTEIN"/>
    <property type="match status" value="1"/>
</dbReference>
<dbReference type="STRING" id="2880.D8LPP7"/>
<organism evidence="6 7">
    <name type="scientific">Ectocarpus siliculosus</name>
    <name type="common">Brown alga</name>
    <name type="synonym">Conferva siliculosa</name>
    <dbReference type="NCBI Taxonomy" id="2880"/>
    <lineage>
        <taxon>Eukaryota</taxon>
        <taxon>Sar</taxon>
        <taxon>Stramenopiles</taxon>
        <taxon>Ochrophyta</taxon>
        <taxon>PX clade</taxon>
        <taxon>Phaeophyceae</taxon>
        <taxon>Ectocarpales</taxon>
        <taxon>Ectocarpaceae</taxon>
        <taxon>Ectocarpus</taxon>
    </lineage>
</organism>
<reference evidence="6 7" key="1">
    <citation type="journal article" date="2010" name="Nature">
        <title>The Ectocarpus genome and the independent evolution of multicellularity in brown algae.</title>
        <authorList>
            <person name="Cock J.M."/>
            <person name="Sterck L."/>
            <person name="Rouze P."/>
            <person name="Scornet D."/>
            <person name="Allen A.E."/>
            <person name="Amoutzias G."/>
            <person name="Anthouard V."/>
            <person name="Artiguenave F."/>
            <person name="Aury J.M."/>
            <person name="Badger J.H."/>
            <person name="Beszteri B."/>
            <person name="Billiau K."/>
            <person name="Bonnet E."/>
            <person name="Bothwell J.H."/>
            <person name="Bowler C."/>
            <person name="Boyen C."/>
            <person name="Brownlee C."/>
            <person name="Carrano C.J."/>
            <person name="Charrier B."/>
            <person name="Cho G.Y."/>
            <person name="Coelho S.M."/>
            <person name="Collen J."/>
            <person name="Corre E."/>
            <person name="Da Silva C."/>
            <person name="Delage L."/>
            <person name="Delaroque N."/>
            <person name="Dittami S.M."/>
            <person name="Doulbeau S."/>
            <person name="Elias M."/>
            <person name="Farnham G."/>
            <person name="Gachon C.M."/>
            <person name="Gschloessl B."/>
            <person name="Heesch S."/>
            <person name="Jabbari K."/>
            <person name="Jubin C."/>
            <person name="Kawai H."/>
            <person name="Kimura K."/>
            <person name="Kloareg B."/>
            <person name="Kupper F.C."/>
            <person name="Lang D."/>
            <person name="Le Bail A."/>
            <person name="Leblanc C."/>
            <person name="Lerouge P."/>
            <person name="Lohr M."/>
            <person name="Lopez P.J."/>
            <person name="Martens C."/>
            <person name="Maumus F."/>
            <person name="Michel G."/>
            <person name="Miranda-Saavedra D."/>
            <person name="Morales J."/>
            <person name="Moreau H."/>
            <person name="Motomura T."/>
            <person name="Nagasato C."/>
            <person name="Napoli C.A."/>
            <person name="Nelson D.R."/>
            <person name="Nyvall-Collen P."/>
            <person name="Peters A.F."/>
            <person name="Pommier C."/>
            <person name="Potin P."/>
            <person name="Poulain J."/>
            <person name="Quesneville H."/>
            <person name="Read B."/>
            <person name="Rensing S.A."/>
            <person name="Ritter A."/>
            <person name="Rousvoal S."/>
            <person name="Samanta M."/>
            <person name="Samson G."/>
            <person name="Schroeder D.C."/>
            <person name="Segurens B."/>
            <person name="Strittmatter M."/>
            <person name="Tonon T."/>
            <person name="Tregear J.W."/>
            <person name="Valentin K."/>
            <person name="von Dassow P."/>
            <person name="Yamagishi T."/>
            <person name="Van de Peer Y."/>
            <person name="Wincker P."/>
        </authorList>
    </citation>
    <scope>NUCLEOTIDE SEQUENCE [LARGE SCALE GENOMIC DNA]</scope>
    <source>
        <strain evidence="7">Ec32 / CCAP1310/4</strain>
    </source>
</reference>
<keyword evidence="3 5" id="KW-1133">Transmembrane helix</keyword>
<dbReference type="GO" id="GO:0016020">
    <property type="term" value="C:membrane"/>
    <property type="evidence" value="ECO:0007669"/>
    <property type="project" value="UniProtKB-SubCell"/>
</dbReference>
<gene>
    <name evidence="6" type="ORF">Esi_0053_0032</name>
</gene>
<evidence type="ECO:0000256" key="2">
    <source>
        <dbReference type="ARBA" id="ARBA00022692"/>
    </source>
</evidence>
<accession>D8LPP7</accession>
<feature type="transmembrane region" description="Helical" evidence="5">
    <location>
        <begin position="116"/>
        <end position="133"/>
    </location>
</feature>
<comment type="subcellular location">
    <subcellularLocation>
        <location evidence="1">Membrane</location>
        <topology evidence="1">Multi-pass membrane protein</topology>
    </subcellularLocation>
</comment>
<dbReference type="Proteomes" id="UP000002630">
    <property type="component" value="Linkage Group LG13"/>
</dbReference>
<keyword evidence="4 5" id="KW-0472">Membrane</keyword>
<proteinExistence type="predicted"/>
<dbReference type="Gene3D" id="1.20.1540.10">
    <property type="entry name" value="Rhomboid-like"/>
    <property type="match status" value="1"/>
</dbReference>
<evidence type="ECO:0000256" key="3">
    <source>
        <dbReference type="ARBA" id="ARBA00022989"/>
    </source>
</evidence>
<evidence type="ECO:0000256" key="1">
    <source>
        <dbReference type="ARBA" id="ARBA00004141"/>
    </source>
</evidence>
<sequence>MSSAGFAGAPVSKSLAIITAVSTLVVLQNNSQDTAALIGVRVFGDDGQWWRLLTSMFPLGSVWELILCLNIIRVFRILERHLGSAKFGSFLFLAALLSKSIELALCVEFPVFRPPLGPLPILSAVGVAYYGYIPSTAPAYLTIGNVRVTGKFFAYAAVLVLAFHDTYNSAMSAGCGVVVAFLYWSNRSPLQSFRIPGRQLFAVRCG</sequence>
<protein>
    <submittedName>
        <fullName evidence="6">Uncharacterized protein</fullName>
    </submittedName>
</protein>
<keyword evidence="2 5" id="KW-0812">Transmembrane</keyword>
<dbReference type="SUPFAM" id="SSF144091">
    <property type="entry name" value="Rhomboid-like"/>
    <property type="match status" value="1"/>
</dbReference>
<dbReference type="EMBL" id="FN648741">
    <property type="protein sequence ID" value="CBN77352.1"/>
    <property type="molecule type" value="Genomic_DNA"/>
</dbReference>
<dbReference type="InParanoid" id="D8LPP7"/>
<name>D8LPP7_ECTSI</name>
<dbReference type="InterPro" id="IPR035952">
    <property type="entry name" value="Rhomboid-like_sf"/>
</dbReference>
<feature type="transmembrane region" description="Helical" evidence="5">
    <location>
        <begin position="87"/>
        <end position="110"/>
    </location>
</feature>
<dbReference type="AlphaFoldDB" id="D8LPP7"/>
<keyword evidence="7" id="KW-1185">Reference proteome</keyword>
<dbReference type="EMBL" id="FN649738">
    <property type="protein sequence ID" value="CBN77352.1"/>
    <property type="molecule type" value="Genomic_DNA"/>
</dbReference>
<feature type="transmembrane region" description="Helical" evidence="5">
    <location>
        <begin position="52"/>
        <end position="75"/>
    </location>
</feature>
<dbReference type="OrthoDB" id="272778at2759"/>
<evidence type="ECO:0000256" key="4">
    <source>
        <dbReference type="ARBA" id="ARBA00023136"/>
    </source>
</evidence>